<feature type="transmembrane region" description="Helical" evidence="1">
    <location>
        <begin position="94"/>
        <end position="115"/>
    </location>
</feature>
<evidence type="ECO:0000313" key="3">
    <source>
        <dbReference type="Proteomes" id="UP000636010"/>
    </source>
</evidence>
<gene>
    <name evidence="2" type="ORF">GCM10011506_04140</name>
</gene>
<comment type="caution">
    <text evidence="2">The sequence shown here is derived from an EMBL/GenBank/DDBJ whole genome shotgun (WGS) entry which is preliminary data.</text>
</comment>
<reference evidence="3" key="1">
    <citation type="journal article" date="2019" name="Int. J. Syst. Evol. Microbiol.">
        <title>The Global Catalogue of Microorganisms (GCM) 10K type strain sequencing project: providing services to taxonomists for standard genome sequencing and annotation.</title>
        <authorList>
            <consortium name="The Broad Institute Genomics Platform"/>
            <consortium name="The Broad Institute Genome Sequencing Center for Infectious Disease"/>
            <person name="Wu L."/>
            <person name="Ma J."/>
        </authorList>
    </citation>
    <scope>NUCLEOTIDE SEQUENCE [LARGE SCALE GENOMIC DNA]</scope>
    <source>
        <strain evidence="3">CGMCC 1.10832</strain>
    </source>
</reference>
<evidence type="ECO:0000313" key="2">
    <source>
        <dbReference type="EMBL" id="GGC22036.1"/>
    </source>
</evidence>
<proteinExistence type="predicted"/>
<protein>
    <submittedName>
        <fullName evidence="2">Uncharacterized protein</fullName>
    </submittedName>
</protein>
<organism evidence="2 3">
    <name type="scientific">Marivirga lumbricoides</name>
    <dbReference type="NCBI Taxonomy" id="1046115"/>
    <lineage>
        <taxon>Bacteria</taxon>
        <taxon>Pseudomonadati</taxon>
        <taxon>Bacteroidota</taxon>
        <taxon>Cytophagia</taxon>
        <taxon>Cytophagales</taxon>
        <taxon>Marivirgaceae</taxon>
        <taxon>Marivirga</taxon>
    </lineage>
</organism>
<keyword evidence="1" id="KW-0812">Transmembrane</keyword>
<dbReference type="Proteomes" id="UP000636010">
    <property type="component" value="Unassembled WGS sequence"/>
</dbReference>
<dbReference type="EMBL" id="BMEC01000001">
    <property type="protein sequence ID" value="GGC22036.1"/>
    <property type="molecule type" value="Genomic_DNA"/>
</dbReference>
<evidence type="ECO:0000256" key="1">
    <source>
        <dbReference type="SAM" id="Phobius"/>
    </source>
</evidence>
<accession>A0ABQ1LDC2</accession>
<feature type="transmembrane region" description="Helical" evidence="1">
    <location>
        <begin position="59"/>
        <end position="82"/>
    </location>
</feature>
<keyword evidence="3" id="KW-1185">Reference proteome</keyword>
<sequence>MYSKNLLIPKTDITLKYKVLLTNNIMNTSNKRLTGILLAVAVILCIPLIAMQFTPEVAWTLSDFIIMGGLLLGTGVLAELIFRKVRQKNYRMGILAAVIIAFFLIWAELAVGIFGTPFAGS</sequence>
<feature type="transmembrane region" description="Helical" evidence="1">
    <location>
        <begin position="33"/>
        <end position="53"/>
    </location>
</feature>
<keyword evidence="1" id="KW-1133">Transmembrane helix</keyword>
<keyword evidence="1" id="KW-0472">Membrane</keyword>
<name>A0ABQ1LDC2_9BACT</name>